<evidence type="ECO:0000256" key="5">
    <source>
        <dbReference type="ARBA" id="ARBA00022729"/>
    </source>
</evidence>
<dbReference type="SUPFAM" id="SSF50998">
    <property type="entry name" value="Quinoprotein alcohol dehydrogenase-like"/>
    <property type="match status" value="1"/>
</dbReference>
<dbReference type="OrthoDB" id="9794322at2"/>
<dbReference type="InterPro" id="IPR002372">
    <property type="entry name" value="PQQ_rpt_dom"/>
</dbReference>
<dbReference type="GO" id="GO:0009055">
    <property type="term" value="F:electron transfer activity"/>
    <property type="evidence" value="ECO:0007669"/>
    <property type="project" value="InterPro"/>
</dbReference>
<feature type="chain" id="PRO_5007520631" evidence="9">
    <location>
        <begin position="18"/>
        <end position="684"/>
    </location>
</feature>
<evidence type="ECO:0000313" key="11">
    <source>
        <dbReference type="EMBL" id="AMW06942.1"/>
    </source>
</evidence>
<dbReference type="Gene3D" id="2.140.10.10">
    <property type="entry name" value="Quinoprotein alcohol dehydrogenase-like superfamily"/>
    <property type="match status" value="2"/>
</dbReference>
<evidence type="ECO:0000259" key="10">
    <source>
        <dbReference type="PROSITE" id="PS51007"/>
    </source>
</evidence>
<comment type="cofactor">
    <cofactor evidence="1">
        <name>pyrroloquinoline quinone</name>
        <dbReference type="ChEBI" id="CHEBI:58442"/>
    </cofactor>
</comment>
<dbReference type="PANTHER" id="PTHR32303:SF4">
    <property type="entry name" value="QUINOPROTEIN GLUCOSE DEHYDROGENASE"/>
    <property type="match status" value="1"/>
</dbReference>
<dbReference type="SMART" id="SM00564">
    <property type="entry name" value="PQQ"/>
    <property type="match status" value="5"/>
</dbReference>
<evidence type="ECO:0000256" key="7">
    <source>
        <dbReference type="ARBA" id="ARBA00023004"/>
    </source>
</evidence>
<keyword evidence="6" id="KW-0560">Oxidoreductase</keyword>
<dbReference type="PANTHER" id="PTHR32303">
    <property type="entry name" value="QUINOPROTEIN ALCOHOL DEHYDROGENASE (CYTOCHROME C)"/>
    <property type="match status" value="1"/>
</dbReference>
<protein>
    <submittedName>
        <fullName evidence="11">Pyrrolo-quinoline quinone</fullName>
    </submittedName>
</protein>
<dbReference type="eggNOG" id="COG4993">
    <property type="taxonomic scope" value="Bacteria"/>
</dbReference>
<gene>
    <name evidence="11" type="ORF">GEMMAAP_16330</name>
</gene>
<dbReference type="SUPFAM" id="SSF46626">
    <property type="entry name" value="Cytochrome c"/>
    <property type="match status" value="1"/>
</dbReference>
<dbReference type="GO" id="GO:0046872">
    <property type="term" value="F:metal ion binding"/>
    <property type="evidence" value="ECO:0007669"/>
    <property type="project" value="UniProtKB-KW"/>
</dbReference>
<dbReference type="CDD" id="cd10280">
    <property type="entry name" value="PQQ_mGDH"/>
    <property type="match status" value="1"/>
</dbReference>
<accession>A0A145Q5A1</accession>
<proteinExistence type="inferred from homology"/>
<keyword evidence="3 8" id="KW-0349">Heme</keyword>
<dbReference type="GO" id="GO:0008876">
    <property type="term" value="F:quinoprotein glucose dehydrogenase activity"/>
    <property type="evidence" value="ECO:0007669"/>
    <property type="project" value="TreeGrafter"/>
</dbReference>
<dbReference type="PROSITE" id="PS51007">
    <property type="entry name" value="CYTC"/>
    <property type="match status" value="1"/>
</dbReference>
<evidence type="ECO:0000256" key="6">
    <source>
        <dbReference type="ARBA" id="ARBA00023002"/>
    </source>
</evidence>
<dbReference type="AlphaFoldDB" id="A0A145Q5A1"/>
<keyword evidence="5 9" id="KW-0732">Signal</keyword>
<dbReference type="InterPro" id="IPR017511">
    <property type="entry name" value="PQQ_mDH"/>
</dbReference>
<dbReference type="GO" id="GO:0048038">
    <property type="term" value="F:quinone binding"/>
    <property type="evidence" value="ECO:0007669"/>
    <property type="project" value="InterPro"/>
</dbReference>
<dbReference type="InterPro" id="IPR011047">
    <property type="entry name" value="Quinoprotein_ADH-like_sf"/>
</dbReference>
<dbReference type="Pfam" id="PF01011">
    <property type="entry name" value="PQQ"/>
    <property type="match status" value="2"/>
</dbReference>
<feature type="domain" description="Cytochrome c" evidence="10">
    <location>
        <begin position="431"/>
        <end position="527"/>
    </location>
</feature>
<dbReference type="GO" id="GO:0016020">
    <property type="term" value="C:membrane"/>
    <property type="evidence" value="ECO:0007669"/>
    <property type="project" value="InterPro"/>
</dbReference>
<dbReference type="InterPro" id="IPR018391">
    <property type="entry name" value="PQQ_b-propeller_rpt"/>
</dbReference>
<dbReference type="KEGG" id="gph:GEMMAAP_16330"/>
<evidence type="ECO:0000256" key="8">
    <source>
        <dbReference type="PROSITE-ProRule" id="PRU00433"/>
    </source>
</evidence>
<keyword evidence="12" id="KW-1185">Reference proteome</keyword>
<evidence type="ECO:0000256" key="3">
    <source>
        <dbReference type="ARBA" id="ARBA00022617"/>
    </source>
</evidence>
<organism evidence="11 12">
    <name type="scientific">Gemmatimonas phototrophica</name>
    <dbReference type="NCBI Taxonomy" id="1379270"/>
    <lineage>
        <taxon>Bacteria</taxon>
        <taxon>Pseudomonadati</taxon>
        <taxon>Gemmatimonadota</taxon>
        <taxon>Gemmatimonadia</taxon>
        <taxon>Gemmatimonadales</taxon>
        <taxon>Gemmatimonadaceae</taxon>
        <taxon>Gemmatimonas</taxon>
    </lineage>
</organism>
<dbReference type="InterPro" id="IPR036909">
    <property type="entry name" value="Cyt_c-like_dom_sf"/>
</dbReference>
<dbReference type="GO" id="GO:0020037">
    <property type="term" value="F:heme binding"/>
    <property type="evidence" value="ECO:0007669"/>
    <property type="project" value="InterPro"/>
</dbReference>
<sequence length="684" mass="73898">MLRRLLLASLVATPAAAQTVNWPVYHGNDDHTHYTTLSQISPANVKQLKVAWTFDTKDAFAGSEMQANPIVIDGVLYATTPKMQVIALNAATGQQIWRFDPLNGAPPVSRIRHRGVVVTGDRVLFNYRNRLYALDRSTGRPIRTFGDSGWVDLREGLGRPVEGLSVSASSPGVVFGDLLIMGSTVPEQLPSAPGDIRAFDINTGKLRWSFHTIPHPGELGYETWPAEAWKVAGGANAWSGVTLDAARGMVFAATGSASYDFYGANRLGDNLYANSVLALDARTGQRLWHYQVLKHDLWDRDLPAAPILVTVQRDGRNVDALAQITKTGHTFLFDRVTGTPLFPIEEQQMPRQTLPGDQTAATQSFPVSPPPFARQRLTRADLTRRTPAAYRAALKTFNEFNTPHPFTAPTGKGIIIYPGVDGGGEWGGPAFDPQTGLMYVNSNEMAWLLKLVPRSDASLYSANCAGCHGDARKGTAIGPSLLDIASRRSREQIAQMVREGTGRMPGFGAAMDGGAINDIVNYLVTGKDETKAKAAAAPNPYALPYRTAYFDIFLDHEGYPGVKTPWGTLNAIDLNKGTIAWSIPFGEYPKLAAKGIKNTGTDSYGGAVVTENGLLFIAATTYDNKIRAYDKSNGRQLWEATLPFAGNATPSTYMVNGKQYLVIACGGGKNGTPSGGVYVAFALP</sequence>
<evidence type="ECO:0000256" key="9">
    <source>
        <dbReference type="SAM" id="SignalP"/>
    </source>
</evidence>
<evidence type="ECO:0000256" key="2">
    <source>
        <dbReference type="ARBA" id="ARBA00008156"/>
    </source>
</evidence>
<comment type="similarity">
    <text evidence="2">Belongs to the bacterial PQQ dehydrogenase family.</text>
</comment>
<keyword evidence="7 8" id="KW-0408">Iron</keyword>
<reference evidence="11 12" key="1">
    <citation type="journal article" date="2014" name="Proc. Natl. Acad. Sci. U.S.A.">
        <title>Functional type 2 photosynthetic reaction centers found in the rare bacterial phylum Gemmatimonadetes.</title>
        <authorList>
            <person name="Zeng Y."/>
            <person name="Feng F."/>
            <person name="Medova H."/>
            <person name="Dean J."/>
            <person name="Koblizek M."/>
        </authorList>
    </citation>
    <scope>NUCLEOTIDE SEQUENCE [LARGE SCALE GENOMIC DNA]</scope>
    <source>
        <strain evidence="11 12">AP64</strain>
    </source>
</reference>
<reference evidence="11 12" key="2">
    <citation type="journal article" date="2016" name="Environ. Microbiol. Rep.">
        <title>Metagenomic evidence for the presence of phototrophic Gemmatimonadetes bacteria in diverse environments.</title>
        <authorList>
            <person name="Zeng Y."/>
            <person name="Baumbach J."/>
            <person name="Barbosa E.G."/>
            <person name="Azevedo V."/>
            <person name="Zhang C."/>
            <person name="Koblizek M."/>
        </authorList>
    </citation>
    <scope>NUCLEOTIDE SEQUENCE [LARGE SCALE GENOMIC DNA]</scope>
    <source>
        <strain evidence="11 12">AP64</strain>
    </source>
</reference>
<feature type="signal peptide" evidence="9">
    <location>
        <begin position="1"/>
        <end position="17"/>
    </location>
</feature>
<dbReference type="InterPro" id="IPR009056">
    <property type="entry name" value="Cyt_c-like_dom"/>
</dbReference>
<dbReference type="Proteomes" id="UP000076404">
    <property type="component" value="Chromosome"/>
</dbReference>
<evidence type="ECO:0000256" key="4">
    <source>
        <dbReference type="ARBA" id="ARBA00022723"/>
    </source>
</evidence>
<keyword evidence="4 8" id="KW-0479">Metal-binding</keyword>
<dbReference type="EMBL" id="CP011454">
    <property type="protein sequence ID" value="AMW06942.1"/>
    <property type="molecule type" value="Genomic_DNA"/>
</dbReference>
<dbReference type="STRING" id="1379270.GEMMAAP_16330"/>
<name>A0A145Q5A1_9BACT</name>
<evidence type="ECO:0000256" key="1">
    <source>
        <dbReference type="ARBA" id="ARBA00001931"/>
    </source>
</evidence>
<evidence type="ECO:0000313" key="12">
    <source>
        <dbReference type="Proteomes" id="UP000076404"/>
    </source>
</evidence>